<keyword evidence="3" id="KW-1185">Reference proteome</keyword>
<dbReference type="RefSeq" id="WP_161662869.1">
    <property type="nucleotide sequence ID" value="NZ_JAAAPK010000004.1"/>
</dbReference>
<dbReference type="AlphaFoldDB" id="A0A7X4Y9H6"/>
<dbReference type="Proteomes" id="UP000537825">
    <property type="component" value="Unassembled WGS sequence"/>
</dbReference>
<dbReference type="EMBL" id="JAAAPK010000004">
    <property type="protein sequence ID" value="NBC41390.1"/>
    <property type="molecule type" value="Genomic_DNA"/>
</dbReference>
<name>A0A7X4Y9H6_9BACT</name>
<evidence type="ECO:0000313" key="3">
    <source>
        <dbReference type="Proteomes" id="UP000537825"/>
    </source>
</evidence>
<evidence type="ECO:0000313" key="2">
    <source>
        <dbReference type="EMBL" id="NBC41390.1"/>
    </source>
</evidence>
<proteinExistence type="predicted"/>
<feature type="region of interest" description="Disordered" evidence="1">
    <location>
        <begin position="72"/>
        <end position="103"/>
    </location>
</feature>
<organism evidence="2 3">
    <name type="scientific">Corallococcus exiguus</name>
    <dbReference type="NCBI Taxonomy" id="83462"/>
    <lineage>
        <taxon>Bacteria</taxon>
        <taxon>Pseudomonadati</taxon>
        <taxon>Myxococcota</taxon>
        <taxon>Myxococcia</taxon>
        <taxon>Myxococcales</taxon>
        <taxon>Cystobacterineae</taxon>
        <taxon>Myxococcaceae</taxon>
        <taxon>Corallococcus</taxon>
    </lineage>
</organism>
<accession>A0A7X4Y9H6</accession>
<evidence type="ECO:0000256" key="1">
    <source>
        <dbReference type="SAM" id="MobiDB-lite"/>
    </source>
</evidence>
<sequence length="231" mass="25201">MKPRQLLTGGALACACATVLFVQQRHERDELLRLASTTELLTAERQEPAPASEPTPPTLLREARVEVAVPSPLAPEPTAPTPELASPTPKTVVTPTPSSVSTEQVRQRLEDYFGDESFDTAWARSAEQQAKDGVRAALPVPSQLRSVECRASLCRIETEHGDSEQSLTFVRTAFMDPERQVWNAAFVTVRGADSTDDHIVTVTYLAREGVDLPMERLLAPGDEDADAQALQ</sequence>
<gene>
    <name evidence="2" type="ORF">GTZ93_16315</name>
</gene>
<dbReference type="PROSITE" id="PS51257">
    <property type="entry name" value="PROKAR_LIPOPROTEIN"/>
    <property type="match status" value="1"/>
</dbReference>
<protein>
    <submittedName>
        <fullName evidence="2">Uncharacterized protein</fullName>
    </submittedName>
</protein>
<comment type="caution">
    <text evidence="2">The sequence shown here is derived from an EMBL/GenBank/DDBJ whole genome shotgun (WGS) entry which is preliminary data.</text>
</comment>
<reference evidence="2 3" key="1">
    <citation type="submission" date="2020-01" db="EMBL/GenBank/DDBJ databases">
        <title>The draft genome sequence of Corallococcus exiguus DSM 14696.</title>
        <authorList>
            <person name="Zhang X."/>
            <person name="Zhu H."/>
        </authorList>
    </citation>
    <scope>NUCLEOTIDE SEQUENCE [LARGE SCALE GENOMIC DNA]</scope>
    <source>
        <strain evidence="2 3">DSM 14696</strain>
    </source>
</reference>
<feature type="compositionally biased region" description="Low complexity" evidence="1">
    <location>
        <begin position="81"/>
        <end position="102"/>
    </location>
</feature>